<keyword evidence="2" id="KW-1185">Reference proteome</keyword>
<dbReference type="KEGG" id="mmar:MODMU_3188"/>
<reference evidence="1 2" key="1">
    <citation type="journal article" date="2012" name="J. Bacteriol.">
        <title>Genome Sequence of Radiation-Resistant Modestobacter marinus Strain BC501, a Representative Actinobacterium That Thrives on Calcareous Stone Surfaces.</title>
        <authorList>
            <person name="Normand P."/>
            <person name="Gury J."/>
            <person name="Pujic P."/>
            <person name="Chouaia B."/>
            <person name="Crotti E."/>
            <person name="Brusetti L."/>
            <person name="Daffonchio D."/>
            <person name="Vacherie B."/>
            <person name="Barbe V."/>
            <person name="Medigue C."/>
            <person name="Calteau A."/>
            <person name="Ghodhbane-Gtari F."/>
            <person name="Essoussi I."/>
            <person name="Nouioui I."/>
            <person name="Abbassi-Ghozzi I."/>
            <person name="Gtari M."/>
        </authorList>
    </citation>
    <scope>NUCLEOTIDE SEQUENCE [LARGE SCALE GENOMIC DNA]</scope>
    <source>
        <strain evidence="2">BC 501</strain>
    </source>
</reference>
<dbReference type="EMBL" id="FO203431">
    <property type="protein sequence ID" value="CCH88612.1"/>
    <property type="molecule type" value="Genomic_DNA"/>
</dbReference>
<protein>
    <submittedName>
        <fullName evidence="1">Uncharacterized protein</fullName>
    </submittedName>
</protein>
<dbReference type="HOGENOM" id="CLU_3272899_0_0_11"/>
<accession>I4EYZ9</accession>
<proteinExistence type="predicted"/>
<sequence length="41" mass="4641">MPQPPAERFAGLAERPVAEHVAVFEAEHDRLQRELSTVDQL</sequence>
<name>I4EYZ9_MODI5</name>
<dbReference type="Proteomes" id="UP000006461">
    <property type="component" value="Chromosome"/>
</dbReference>
<evidence type="ECO:0000313" key="2">
    <source>
        <dbReference type="Proteomes" id="UP000006461"/>
    </source>
</evidence>
<dbReference type="AlphaFoldDB" id="I4EYZ9"/>
<evidence type="ECO:0000313" key="1">
    <source>
        <dbReference type="EMBL" id="CCH88612.1"/>
    </source>
</evidence>
<dbReference type="STRING" id="477641.MODMU_3188"/>
<organism evidence="1 2">
    <name type="scientific">Modestobacter italicus (strain DSM 44449 / CECT 9708 / BC 501)</name>
    <dbReference type="NCBI Taxonomy" id="2732864"/>
    <lineage>
        <taxon>Bacteria</taxon>
        <taxon>Bacillati</taxon>
        <taxon>Actinomycetota</taxon>
        <taxon>Actinomycetes</taxon>
        <taxon>Geodermatophilales</taxon>
        <taxon>Geodermatophilaceae</taxon>
        <taxon>Modestobacter</taxon>
    </lineage>
</organism>
<gene>
    <name evidence="1" type="ordered locus">MODMU_3188</name>
</gene>